<dbReference type="InterPro" id="IPR050416">
    <property type="entry name" value="FAD-linked_Oxidoreductase"/>
</dbReference>
<evidence type="ECO:0000313" key="8">
    <source>
        <dbReference type="Proteomes" id="UP001305779"/>
    </source>
</evidence>
<dbReference type="Pfam" id="PF01565">
    <property type="entry name" value="FAD_binding_4"/>
    <property type="match status" value="1"/>
</dbReference>
<evidence type="ECO:0000256" key="3">
    <source>
        <dbReference type="ARBA" id="ARBA00022827"/>
    </source>
</evidence>
<evidence type="ECO:0000259" key="6">
    <source>
        <dbReference type="PROSITE" id="PS51387"/>
    </source>
</evidence>
<dbReference type="PROSITE" id="PS51387">
    <property type="entry name" value="FAD_PCMH"/>
    <property type="match status" value="1"/>
</dbReference>
<proteinExistence type="inferred from homology"/>
<feature type="domain" description="FAD-binding PCMH-type" evidence="6">
    <location>
        <begin position="81"/>
        <end position="197"/>
    </location>
</feature>
<sequence>MDSGKIYTALAAVSAVTIYYFYARWTAPDKLKLAVLQASAPNDATKRTYQSLIGALPRRVFTPHDGEFLKALKLYFASQAQHVLPAFIVRPTSMEEVATAVRIMGKAITAAQPGEVQFAVRSGGHSAIPGAAGVEGGILIDLSLLNSVIVAKNSKTVDVQPGVRWKDVYRTLDAHGLSCAGGRACDVGVGGLILGGNNFAIVTKYTLHTFQQAKLWTGHIYHWPSSTPSLLESYYHFSRPENYDPCATVIFAIGYFGLLNLHVPAPSVHYTNPVKNPPALQWLTKAPHFHSTLKIRTMSEATHTVNSASAMTGLRWHFTTTTFENNLDMTLSAHAAYRTGSSKVRHVSGVCFAIVFQPLVPSATKYHDNNSLGIDTDKTLTVVLISVYWKRAIDDEKVYAASEETIRTIESEAKAMGVYHPYKYANYASKGQEVLEGYGAERVRMLREVAKKYDPSGVFGKRSMPGGFKLQ</sequence>
<comment type="caution">
    <text evidence="7">The sequence shown here is derived from an EMBL/GenBank/DDBJ whole genome shotgun (WGS) entry which is preliminary data.</text>
</comment>
<keyword evidence="4" id="KW-0560">Oxidoreductase</keyword>
<evidence type="ECO:0000256" key="1">
    <source>
        <dbReference type="ARBA" id="ARBA00005466"/>
    </source>
</evidence>
<keyword evidence="2" id="KW-0285">Flavoprotein</keyword>
<evidence type="ECO:0000256" key="4">
    <source>
        <dbReference type="ARBA" id="ARBA00023002"/>
    </source>
</evidence>
<dbReference type="PANTHER" id="PTHR42973:SF4">
    <property type="entry name" value="FAD BINDING DOMAIN PROTEIN"/>
    <property type="match status" value="1"/>
</dbReference>
<dbReference type="InterPro" id="IPR016169">
    <property type="entry name" value="FAD-bd_PCMH_sub2"/>
</dbReference>
<accession>A0ABR0EU43</accession>
<dbReference type="InterPro" id="IPR016166">
    <property type="entry name" value="FAD-bd_PCMH"/>
</dbReference>
<keyword evidence="5" id="KW-0472">Membrane</keyword>
<keyword evidence="3" id="KW-0274">FAD</keyword>
<dbReference type="SUPFAM" id="SSF56176">
    <property type="entry name" value="FAD-binding/transporter-associated domain-like"/>
    <property type="match status" value="1"/>
</dbReference>
<keyword evidence="8" id="KW-1185">Reference proteome</keyword>
<dbReference type="EMBL" id="JAXOVC010000003">
    <property type="protein sequence ID" value="KAK4504598.1"/>
    <property type="molecule type" value="Genomic_DNA"/>
</dbReference>
<evidence type="ECO:0000313" key="7">
    <source>
        <dbReference type="EMBL" id="KAK4504598.1"/>
    </source>
</evidence>
<organism evidence="7 8">
    <name type="scientific">Zasmidium cellare</name>
    <name type="common">Wine cellar mold</name>
    <name type="synonym">Racodium cellare</name>
    <dbReference type="NCBI Taxonomy" id="395010"/>
    <lineage>
        <taxon>Eukaryota</taxon>
        <taxon>Fungi</taxon>
        <taxon>Dikarya</taxon>
        <taxon>Ascomycota</taxon>
        <taxon>Pezizomycotina</taxon>
        <taxon>Dothideomycetes</taxon>
        <taxon>Dothideomycetidae</taxon>
        <taxon>Mycosphaerellales</taxon>
        <taxon>Mycosphaerellaceae</taxon>
        <taxon>Zasmidium</taxon>
    </lineage>
</organism>
<reference evidence="7 8" key="1">
    <citation type="journal article" date="2023" name="G3 (Bethesda)">
        <title>A chromosome-level genome assembly of Zasmidium syzygii isolated from banana leaves.</title>
        <authorList>
            <person name="van Westerhoven A.C."/>
            <person name="Mehrabi R."/>
            <person name="Talebi R."/>
            <person name="Steentjes M.B.F."/>
            <person name="Corcolon B."/>
            <person name="Chong P.A."/>
            <person name="Kema G.H.J."/>
            <person name="Seidl M.F."/>
        </authorList>
    </citation>
    <scope>NUCLEOTIDE SEQUENCE [LARGE SCALE GENOMIC DNA]</scope>
    <source>
        <strain evidence="7 8">P124</strain>
    </source>
</reference>
<keyword evidence="5" id="KW-0812">Transmembrane</keyword>
<dbReference type="Proteomes" id="UP001305779">
    <property type="component" value="Unassembled WGS sequence"/>
</dbReference>
<comment type="similarity">
    <text evidence="1">Belongs to the oxygen-dependent FAD-linked oxidoreductase family.</text>
</comment>
<dbReference type="Gene3D" id="3.30.465.10">
    <property type="match status" value="1"/>
</dbReference>
<dbReference type="PANTHER" id="PTHR42973">
    <property type="entry name" value="BINDING OXIDOREDUCTASE, PUTATIVE (AFU_ORTHOLOGUE AFUA_1G17690)-RELATED"/>
    <property type="match status" value="1"/>
</dbReference>
<name>A0ABR0EU43_ZASCE</name>
<dbReference type="InterPro" id="IPR006094">
    <property type="entry name" value="Oxid_FAD_bind_N"/>
</dbReference>
<gene>
    <name evidence="7" type="ORF">PRZ48_005514</name>
</gene>
<protein>
    <recommendedName>
        <fullName evidence="6">FAD-binding PCMH-type domain-containing protein</fullName>
    </recommendedName>
</protein>
<feature type="transmembrane region" description="Helical" evidence="5">
    <location>
        <begin position="6"/>
        <end position="23"/>
    </location>
</feature>
<evidence type="ECO:0000256" key="2">
    <source>
        <dbReference type="ARBA" id="ARBA00022630"/>
    </source>
</evidence>
<evidence type="ECO:0000256" key="5">
    <source>
        <dbReference type="SAM" id="Phobius"/>
    </source>
</evidence>
<dbReference type="InterPro" id="IPR036318">
    <property type="entry name" value="FAD-bd_PCMH-like_sf"/>
</dbReference>
<keyword evidence="5" id="KW-1133">Transmembrane helix</keyword>